<evidence type="ECO:0000259" key="1">
    <source>
        <dbReference type="SMART" id="SM00331"/>
    </source>
</evidence>
<feature type="domain" description="Histidine kinase/HSP90-like ATPase" evidence="2">
    <location>
        <begin position="37"/>
        <end position="135"/>
    </location>
</feature>
<organism evidence="3 4">
    <name type="scientific">Ramlibacter lithotrophicus</name>
    <dbReference type="NCBI Taxonomy" id="2606681"/>
    <lineage>
        <taxon>Bacteria</taxon>
        <taxon>Pseudomonadati</taxon>
        <taxon>Pseudomonadota</taxon>
        <taxon>Betaproteobacteria</taxon>
        <taxon>Burkholderiales</taxon>
        <taxon>Comamonadaceae</taxon>
        <taxon>Ramlibacter</taxon>
    </lineage>
</organism>
<proteinExistence type="predicted"/>
<comment type="caution">
    <text evidence="3">The sequence shown here is derived from an EMBL/GenBank/DDBJ whole genome shotgun (WGS) entry which is preliminary data.</text>
</comment>
<evidence type="ECO:0000313" key="4">
    <source>
        <dbReference type="Proteomes" id="UP000521868"/>
    </source>
</evidence>
<dbReference type="AlphaFoldDB" id="A0A7X6I4Q9"/>
<dbReference type="Proteomes" id="UP000521868">
    <property type="component" value="Unassembled WGS sequence"/>
</dbReference>
<dbReference type="EMBL" id="VTOX01000001">
    <property type="protein sequence ID" value="NKE64435.1"/>
    <property type="molecule type" value="Genomic_DNA"/>
</dbReference>
<dbReference type="SUPFAM" id="SSF81606">
    <property type="entry name" value="PP2C-like"/>
    <property type="match status" value="1"/>
</dbReference>
<dbReference type="InterPro" id="IPR036457">
    <property type="entry name" value="PPM-type-like_dom_sf"/>
</dbReference>
<accession>A0A7X6I4Q9</accession>
<dbReference type="SMART" id="SM00387">
    <property type="entry name" value="HATPase_c"/>
    <property type="match status" value="1"/>
</dbReference>
<dbReference type="InterPro" id="IPR003594">
    <property type="entry name" value="HATPase_dom"/>
</dbReference>
<dbReference type="InterPro" id="IPR039248">
    <property type="entry name" value="Ptase_RsbX"/>
</dbReference>
<gene>
    <name evidence="3" type="ORF">RAMLITH_01260</name>
</gene>
<sequence length="335" mass="35007">MIAGWVHVAFPVDDASRIGEARRHAAAQARDLGWDEVDAGRLALVVTELGSNLLRHANKGRLLVAARPQSGEIEVLAIDKGPGISNVAQCLGDGFSTGSTPGTGLGAVRRLADVFDIHSSVPQGTVVLARLARQRLLPARGRGLELGAVAVCAPGEIVCGDGWTASLDGGRAAVLLADGLGHGPEAAAAAQAAVDVFARDPHGDLRATLEEAHRELRSTRGAAVTALQADGADGSIRSAGAGNITVRIVAGDHDRTLLSQHGTIGVQMRRLQEVRADWPPHAAIVLYSDGVEGRWAPQLIHPLLAHDPALIAAVLVRDHFRGRDDATVVVLRRKG</sequence>
<dbReference type="InterPro" id="IPR036890">
    <property type="entry name" value="HATPase_C_sf"/>
</dbReference>
<protein>
    <submittedName>
        <fullName evidence="3">SpoIIE family protein phosphatase</fullName>
    </submittedName>
</protein>
<dbReference type="PANTHER" id="PTHR35801">
    <property type="entry name" value="PHOSPHOSERINE PHOSPHATASE RSBX"/>
    <property type="match status" value="1"/>
</dbReference>
<dbReference type="SMART" id="SM00331">
    <property type="entry name" value="PP2C_SIG"/>
    <property type="match status" value="1"/>
</dbReference>
<dbReference type="PANTHER" id="PTHR35801:SF1">
    <property type="entry name" value="PHOSPHOSERINE PHOSPHATASE RSBX"/>
    <property type="match status" value="1"/>
</dbReference>
<name>A0A7X6I4Q9_9BURK</name>
<dbReference type="Gene3D" id="3.60.40.10">
    <property type="entry name" value="PPM-type phosphatase domain"/>
    <property type="match status" value="1"/>
</dbReference>
<dbReference type="RefSeq" id="WP_168106399.1">
    <property type="nucleotide sequence ID" value="NZ_VTOX01000001.1"/>
</dbReference>
<feature type="domain" description="PPM-type phosphatase" evidence="1">
    <location>
        <begin position="141"/>
        <end position="333"/>
    </location>
</feature>
<evidence type="ECO:0000259" key="2">
    <source>
        <dbReference type="SMART" id="SM00387"/>
    </source>
</evidence>
<dbReference type="SUPFAM" id="SSF55874">
    <property type="entry name" value="ATPase domain of HSP90 chaperone/DNA topoisomerase II/histidine kinase"/>
    <property type="match status" value="1"/>
</dbReference>
<reference evidence="3 4" key="1">
    <citation type="journal article" date="2020" name="Nature">
        <title>Bacterial chemolithoautotrophy via manganese oxidation.</title>
        <authorList>
            <person name="Yu H."/>
            <person name="Leadbetter J.R."/>
        </authorList>
    </citation>
    <scope>NUCLEOTIDE SEQUENCE [LARGE SCALE GENOMIC DNA]</scope>
    <source>
        <strain evidence="3 4">RBP-1</strain>
    </source>
</reference>
<evidence type="ECO:0000313" key="3">
    <source>
        <dbReference type="EMBL" id="NKE64435.1"/>
    </source>
</evidence>
<dbReference type="InterPro" id="IPR001932">
    <property type="entry name" value="PPM-type_phosphatase-like_dom"/>
</dbReference>
<dbReference type="Pfam" id="PF13581">
    <property type="entry name" value="HATPase_c_2"/>
    <property type="match status" value="1"/>
</dbReference>
<dbReference type="Pfam" id="PF07228">
    <property type="entry name" value="SpoIIE"/>
    <property type="match status" value="1"/>
</dbReference>
<dbReference type="Gene3D" id="3.30.565.10">
    <property type="entry name" value="Histidine kinase-like ATPase, C-terminal domain"/>
    <property type="match status" value="1"/>
</dbReference>
<keyword evidence="4" id="KW-1185">Reference proteome</keyword>